<organism evidence="3 4">
    <name type="scientific">Gordonia sesuvii</name>
    <dbReference type="NCBI Taxonomy" id="3116777"/>
    <lineage>
        <taxon>Bacteria</taxon>
        <taxon>Bacillati</taxon>
        <taxon>Actinomycetota</taxon>
        <taxon>Actinomycetes</taxon>
        <taxon>Mycobacteriales</taxon>
        <taxon>Gordoniaceae</taxon>
        <taxon>Gordonia</taxon>
    </lineage>
</organism>
<comment type="similarity">
    <text evidence="1">Belongs to the ATP-dependent AMP-binding enzyme family.</text>
</comment>
<dbReference type="PANTHER" id="PTHR43201">
    <property type="entry name" value="ACYL-COA SYNTHETASE"/>
    <property type="match status" value="1"/>
</dbReference>
<accession>A0ABU7MFH4</accession>
<keyword evidence="4" id="KW-1185">Reference proteome</keyword>
<gene>
    <name evidence="3" type="ORF">VZC37_16025</name>
</gene>
<evidence type="ECO:0000313" key="4">
    <source>
        <dbReference type="Proteomes" id="UP001347146"/>
    </source>
</evidence>
<evidence type="ECO:0000313" key="3">
    <source>
        <dbReference type="EMBL" id="MEE3851852.1"/>
    </source>
</evidence>
<comment type="caution">
    <text evidence="3">The sequence shown here is derived from an EMBL/GenBank/DDBJ whole genome shotgun (WGS) entry which is preliminary data.</text>
</comment>
<name>A0ABU7MFH4_9ACTN</name>
<evidence type="ECO:0000259" key="2">
    <source>
        <dbReference type="Pfam" id="PF00501"/>
    </source>
</evidence>
<proteinExistence type="inferred from homology"/>
<evidence type="ECO:0000256" key="1">
    <source>
        <dbReference type="ARBA" id="ARBA00006432"/>
    </source>
</evidence>
<feature type="domain" description="AMP-dependent synthetase/ligase" evidence="2">
    <location>
        <begin position="12"/>
        <end position="336"/>
    </location>
</feature>
<sequence length="490" mass="53043">MARQPISAVVADRARTEPDEIIVRDAVRAATAAEIDSRANRVARLLDARGVRRDDRVVVALPNDISFVVACVAIWRVGATPMPLSPDLSHDDRAALEDLARPSAAFGSRPHRPDVAWVAEGQAAGFSADPMRDQWAHSWKAPTSSGSTGRPKVVASTAPALVDPAAPIAPFVPQHATQLVTSPLWHSTAFTYAFRGLTAGHRLVIEPRFDERRFLDAVERHRITWAVLAPPSIRRLLRLPQEVSDRHDVSSLESVLHLGGRCPVPDKHALIEWLGPHRVTEIYAGSESNGLTMIRGDEWLRYPGSVGRAVGGTEIRVGSGPGDLAASGTGTIWMRRGTTSAYTYLGGRSLRTADGWDTLGDIGHLTDDGYLYVHDRAADSIHRHGTPVYPADIEQIFEQHPDVRGAVAVGASNGDGEPSITVHLDIADADITVDELNRFAAQHLTGANHPDRICLSHRPLRNDAGKIRRRALTGCGHEPSASLQVNGART</sequence>
<dbReference type="Gene3D" id="3.30.300.30">
    <property type="match status" value="1"/>
</dbReference>
<dbReference type="SUPFAM" id="SSF56801">
    <property type="entry name" value="Acetyl-CoA synthetase-like"/>
    <property type="match status" value="1"/>
</dbReference>
<reference evidence="3 4" key="1">
    <citation type="submission" date="2024-01" db="EMBL/GenBank/DDBJ databases">
        <title>Draft genome sequence of Gordonia sp. LSe1-13.</title>
        <authorList>
            <person name="Suphannarot A."/>
            <person name="Mingma R."/>
        </authorList>
    </citation>
    <scope>NUCLEOTIDE SEQUENCE [LARGE SCALE GENOMIC DNA]</scope>
    <source>
        <strain evidence="3 4">LSe1-13</strain>
    </source>
</reference>
<dbReference type="Pfam" id="PF00501">
    <property type="entry name" value="AMP-binding"/>
    <property type="match status" value="1"/>
</dbReference>
<dbReference type="RefSeq" id="WP_330433556.1">
    <property type="nucleotide sequence ID" value="NZ_JAZDUF010000004.1"/>
</dbReference>
<dbReference type="InterPro" id="IPR045851">
    <property type="entry name" value="AMP-bd_C_sf"/>
</dbReference>
<protein>
    <submittedName>
        <fullName evidence="3">AMP-binding protein</fullName>
    </submittedName>
</protein>
<dbReference type="Proteomes" id="UP001347146">
    <property type="component" value="Unassembled WGS sequence"/>
</dbReference>
<dbReference type="Gene3D" id="3.40.50.12780">
    <property type="entry name" value="N-terminal domain of ligase-like"/>
    <property type="match status" value="1"/>
</dbReference>
<dbReference type="InterPro" id="IPR000873">
    <property type="entry name" value="AMP-dep_synth/lig_dom"/>
</dbReference>
<dbReference type="EMBL" id="JAZDUF010000004">
    <property type="protein sequence ID" value="MEE3851852.1"/>
    <property type="molecule type" value="Genomic_DNA"/>
</dbReference>
<dbReference type="InterPro" id="IPR042099">
    <property type="entry name" value="ANL_N_sf"/>
</dbReference>
<dbReference type="PANTHER" id="PTHR43201:SF8">
    <property type="entry name" value="ACYL-COA SYNTHETASE FAMILY MEMBER 3"/>
    <property type="match status" value="1"/>
</dbReference>